<dbReference type="OMA" id="RTHNICI"/>
<protein>
    <recommendedName>
        <fullName evidence="2">Sema domain-containing protein</fullName>
    </recommendedName>
</protein>
<dbReference type="SMART" id="SM00630">
    <property type="entry name" value="Sema"/>
    <property type="match status" value="1"/>
</dbReference>
<dbReference type="HOGENOM" id="CLU_009051_9_0_1"/>
<dbReference type="Ensembl" id="ENSCINT00000027042.2">
    <property type="protein sequence ID" value="ENSCINP00000026796.2"/>
    <property type="gene ID" value="ENSCING00000014941.2"/>
</dbReference>
<dbReference type="AlphaFoldDB" id="F6Y6P2"/>
<name>F6Y6P2_CIOIN</name>
<dbReference type="InterPro" id="IPR001627">
    <property type="entry name" value="Semap_dom"/>
</dbReference>
<dbReference type="EMBL" id="EAAA01000460">
    <property type="status" value="NOT_ANNOTATED_CDS"/>
    <property type="molecule type" value="Genomic_DNA"/>
</dbReference>
<dbReference type="GO" id="GO:0038191">
    <property type="term" value="F:neuropilin binding"/>
    <property type="evidence" value="ECO:0000318"/>
    <property type="project" value="GO_Central"/>
</dbReference>
<proteinExistence type="predicted"/>
<dbReference type="InterPro" id="IPR036352">
    <property type="entry name" value="Semap_dom_sf"/>
</dbReference>
<dbReference type="GO" id="GO:0050919">
    <property type="term" value="P:negative chemotaxis"/>
    <property type="evidence" value="ECO:0000318"/>
    <property type="project" value="GO_Central"/>
</dbReference>
<reference evidence="3" key="4">
    <citation type="submission" date="2025-09" db="UniProtKB">
        <authorList>
            <consortium name="Ensembl"/>
        </authorList>
    </citation>
    <scope>IDENTIFICATION</scope>
</reference>
<reference evidence="3" key="3">
    <citation type="submission" date="2025-08" db="UniProtKB">
        <authorList>
            <consortium name="Ensembl"/>
        </authorList>
    </citation>
    <scope>IDENTIFICATION</scope>
</reference>
<feature type="domain" description="Sema" evidence="2">
    <location>
        <begin position="1"/>
        <end position="456"/>
    </location>
</feature>
<dbReference type="PANTHER" id="PTHR11036">
    <property type="entry name" value="SEMAPHORIN"/>
    <property type="match status" value="1"/>
</dbReference>
<dbReference type="STRING" id="7719.ENSCINP00000026796"/>
<dbReference type="InterPro" id="IPR015943">
    <property type="entry name" value="WD40/YVTN_repeat-like_dom_sf"/>
</dbReference>
<dbReference type="FunFam" id="2.130.10.10:FF:003631">
    <property type="entry name" value="Semaphorin 7A, putative"/>
    <property type="match status" value="1"/>
</dbReference>
<dbReference type="GO" id="GO:0030215">
    <property type="term" value="F:semaphorin receptor binding"/>
    <property type="evidence" value="ECO:0000318"/>
    <property type="project" value="GO_Central"/>
</dbReference>
<dbReference type="FunCoup" id="F6Y6P2">
    <property type="interactions" value="1"/>
</dbReference>
<dbReference type="GeneTree" id="ENSGT00940000167882"/>
<dbReference type="PROSITE" id="PS51004">
    <property type="entry name" value="SEMA"/>
    <property type="match status" value="1"/>
</dbReference>
<dbReference type="GO" id="GO:0007411">
    <property type="term" value="P:axon guidance"/>
    <property type="evidence" value="ECO:0000318"/>
    <property type="project" value="GO_Central"/>
</dbReference>
<comment type="caution">
    <text evidence="1">Lacks conserved residue(s) required for the propagation of feature annotation.</text>
</comment>
<dbReference type="Proteomes" id="UP000008144">
    <property type="component" value="Chromosome 10"/>
</dbReference>
<evidence type="ECO:0000256" key="1">
    <source>
        <dbReference type="PROSITE-ProRule" id="PRU00352"/>
    </source>
</evidence>
<dbReference type="PANTHER" id="PTHR11036:SF127">
    <property type="entry name" value="SEMAPHORIN-1A"/>
    <property type="match status" value="1"/>
</dbReference>
<dbReference type="GO" id="GO:0030335">
    <property type="term" value="P:positive regulation of cell migration"/>
    <property type="evidence" value="ECO:0000318"/>
    <property type="project" value="GO_Central"/>
</dbReference>
<dbReference type="GO" id="GO:0005886">
    <property type="term" value="C:plasma membrane"/>
    <property type="evidence" value="ECO:0000318"/>
    <property type="project" value="GO_Central"/>
</dbReference>
<keyword evidence="4" id="KW-1185">Reference proteome</keyword>
<evidence type="ECO:0000313" key="4">
    <source>
        <dbReference type="Proteomes" id="UP000008144"/>
    </source>
</evidence>
<dbReference type="InParanoid" id="F6Y6P2"/>
<dbReference type="Gene3D" id="2.130.10.10">
    <property type="entry name" value="YVTN repeat-like/Quinoprotein amine dehydrogenase"/>
    <property type="match status" value="1"/>
</dbReference>
<dbReference type="GO" id="GO:0045499">
    <property type="term" value="F:chemorepellent activity"/>
    <property type="evidence" value="ECO:0000318"/>
    <property type="project" value="GO_Central"/>
</dbReference>
<dbReference type="InterPro" id="IPR027231">
    <property type="entry name" value="Semaphorin"/>
</dbReference>
<reference evidence="3" key="2">
    <citation type="journal article" date="2008" name="Genome Biol.">
        <title>Improved genome assembly and evidence-based global gene model set for the chordate Ciona intestinalis: new insight into intron and operon populations.</title>
        <authorList>
            <person name="Satou Y."/>
            <person name="Mineta K."/>
            <person name="Ogasawara M."/>
            <person name="Sasakura Y."/>
            <person name="Shoguchi E."/>
            <person name="Ueno K."/>
            <person name="Yamada L."/>
            <person name="Matsumoto J."/>
            <person name="Wasserscheid J."/>
            <person name="Dewar K."/>
            <person name="Wiley G.B."/>
            <person name="Macmil S.L."/>
            <person name="Roe B.A."/>
            <person name="Zeller R.W."/>
            <person name="Hastings K.E."/>
            <person name="Lemaire P."/>
            <person name="Lindquist E."/>
            <person name="Endo T."/>
            <person name="Hotta K."/>
            <person name="Inaba K."/>
        </authorList>
    </citation>
    <scope>NUCLEOTIDE SEQUENCE [LARGE SCALE GENOMIC DNA]</scope>
    <source>
        <strain evidence="3">wild type</strain>
    </source>
</reference>
<reference evidence="4" key="1">
    <citation type="journal article" date="2002" name="Science">
        <title>The draft genome of Ciona intestinalis: insights into chordate and vertebrate origins.</title>
        <authorList>
            <person name="Dehal P."/>
            <person name="Satou Y."/>
            <person name="Campbell R.K."/>
            <person name="Chapman J."/>
            <person name="Degnan B."/>
            <person name="De Tomaso A."/>
            <person name="Davidson B."/>
            <person name="Di Gregorio A."/>
            <person name="Gelpke M."/>
            <person name="Goodstein D.M."/>
            <person name="Harafuji N."/>
            <person name="Hastings K.E."/>
            <person name="Ho I."/>
            <person name="Hotta K."/>
            <person name="Huang W."/>
            <person name="Kawashima T."/>
            <person name="Lemaire P."/>
            <person name="Martinez D."/>
            <person name="Meinertzhagen I.A."/>
            <person name="Necula S."/>
            <person name="Nonaka M."/>
            <person name="Putnam N."/>
            <person name="Rash S."/>
            <person name="Saiga H."/>
            <person name="Satake M."/>
            <person name="Terry A."/>
            <person name="Yamada L."/>
            <person name="Wang H.G."/>
            <person name="Awazu S."/>
            <person name="Azumi K."/>
            <person name="Boore J."/>
            <person name="Branno M."/>
            <person name="Chin-Bow S."/>
            <person name="DeSantis R."/>
            <person name="Doyle S."/>
            <person name="Francino P."/>
            <person name="Keys D.N."/>
            <person name="Haga S."/>
            <person name="Hayashi H."/>
            <person name="Hino K."/>
            <person name="Imai K.S."/>
            <person name="Inaba K."/>
            <person name="Kano S."/>
            <person name="Kobayashi K."/>
            <person name="Kobayashi M."/>
            <person name="Lee B.I."/>
            <person name="Makabe K.W."/>
            <person name="Manohar C."/>
            <person name="Matassi G."/>
            <person name="Medina M."/>
            <person name="Mochizuki Y."/>
            <person name="Mount S."/>
            <person name="Morishita T."/>
            <person name="Miura S."/>
            <person name="Nakayama A."/>
            <person name="Nishizaka S."/>
            <person name="Nomoto H."/>
            <person name="Ohta F."/>
            <person name="Oishi K."/>
            <person name="Rigoutsos I."/>
            <person name="Sano M."/>
            <person name="Sasaki A."/>
            <person name="Sasakura Y."/>
            <person name="Shoguchi E."/>
            <person name="Shin-i T."/>
            <person name="Spagnuolo A."/>
            <person name="Stainier D."/>
            <person name="Suzuki M.M."/>
            <person name="Tassy O."/>
            <person name="Takatori N."/>
            <person name="Tokuoka M."/>
            <person name="Yagi K."/>
            <person name="Yoshizaki F."/>
            <person name="Wada S."/>
            <person name="Zhang C."/>
            <person name="Hyatt P.D."/>
            <person name="Larimer F."/>
            <person name="Detter C."/>
            <person name="Doggett N."/>
            <person name="Glavina T."/>
            <person name="Hawkins T."/>
            <person name="Richardson P."/>
            <person name="Lucas S."/>
            <person name="Kohara Y."/>
            <person name="Levine M."/>
            <person name="Satoh N."/>
            <person name="Rokhsar D.S."/>
        </authorList>
    </citation>
    <scope>NUCLEOTIDE SEQUENCE [LARGE SCALE GENOMIC DNA]</scope>
</reference>
<dbReference type="Pfam" id="PF01403">
    <property type="entry name" value="Sema"/>
    <property type="match status" value="1"/>
</dbReference>
<evidence type="ECO:0000259" key="2">
    <source>
        <dbReference type="PROSITE" id="PS51004"/>
    </source>
</evidence>
<dbReference type="GO" id="GO:0001755">
    <property type="term" value="P:neural crest cell migration"/>
    <property type="evidence" value="ECO:0000318"/>
    <property type="project" value="GO_Central"/>
</dbReference>
<organism evidence="3 4">
    <name type="scientific">Ciona intestinalis</name>
    <name type="common">Transparent sea squirt</name>
    <name type="synonym">Ascidia intestinalis</name>
    <dbReference type="NCBI Taxonomy" id="7719"/>
    <lineage>
        <taxon>Eukaryota</taxon>
        <taxon>Metazoa</taxon>
        <taxon>Chordata</taxon>
        <taxon>Tunicata</taxon>
        <taxon>Ascidiacea</taxon>
        <taxon>Phlebobranchia</taxon>
        <taxon>Cionidae</taxon>
        <taxon>Ciona</taxon>
    </lineage>
</organism>
<evidence type="ECO:0000313" key="3">
    <source>
        <dbReference type="Ensembl" id="ENSCINP00000026796.2"/>
    </source>
</evidence>
<sequence>NYVYMINASQTSTSGEISYLERLQWTSNPNSSSTCIDVGKQEYECKNFIRVVELRQDNTLYVCGTNSYEPKCRIYTRAQFAAATPHNSPYTSEEMCNEQCGCPQNPVTTSVALYTNTSRGFKMFSAAVTDFMGKRSYLVRSGNPSLKSVHKWLNDPSFVKLIEYGEKVYLFFREIPTSVETGADHLTTWSRVAQVCKDDMGGTTVLRYQWTTFLKARLTCSTQGTTSRQEVFHFNNLTSVSDVTRITGSDGRPTDVIFATFTTPWEWSDISMSAVCVYSIQDDIARLFDEGHFMEEQQKIPLPKVDEPVARPTRCNAGVSNEAEYFAKAHQIMYESVQPRYGLPIFVTESNVRLTQIALDENAGSSETMMLYAGTEDGKMLRIRPRLATTEGPKSVLIEEMNVADQSTCASTTSCGVRALHISHPELPANVSPDLDANPKPSAFIAFTDKMIQVPLTKCDRYPNAATHCFGCCNFDPECGWIR</sequence>
<accession>F6Y6P2</accession>
<dbReference type="SUPFAM" id="SSF101912">
    <property type="entry name" value="Sema domain"/>
    <property type="match status" value="1"/>
</dbReference>
<dbReference type="GO" id="GO:0071526">
    <property type="term" value="P:semaphorin-plexin signaling pathway"/>
    <property type="evidence" value="ECO:0000318"/>
    <property type="project" value="GO_Central"/>
</dbReference>